<dbReference type="Proteomes" id="UP001054945">
    <property type="component" value="Unassembled WGS sequence"/>
</dbReference>
<evidence type="ECO:0000313" key="4">
    <source>
        <dbReference type="Proteomes" id="UP001054945"/>
    </source>
</evidence>
<organism evidence="3 4">
    <name type="scientific">Caerostris extrusa</name>
    <name type="common">Bark spider</name>
    <name type="synonym">Caerostris bankana</name>
    <dbReference type="NCBI Taxonomy" id="172846"/>
    <lineage>
        <taxon>Eukaryota</taxon>
        <taxon>Metazoa</taxon>
        <taxon>Ecdysozoa</taxon>
        <taxon>Arthropoda</taxon>
        <taxon>Chelicerata</taxon>
        <taxon>Arachnida</taxon>
        <taxon>Araneae</taxon>
        <taxon>Araneomorphae</taxon>
        <taxon>Entelegynae</taxon>
        <taxon>Araneoidea</taxon>
        <taxon>Araneidae</taxon>
        <taxon>Caerostris</taxon>
    </lineage>
</organism>
<evidence type="ECO:0000256" key="2">
    <source>
        <dbReference type="SAM" id="SignalP"/>
    </source>
</evidence>
<evidence type="ECO:0000256" key="1">
    <source>
        <dbReference type="SAM" id="MobiDB-lite"/>
    </source>
</evidence>
<sequence>MIISSLFIFVSSLSVLASYGSGCFVSVGVNERGRLRIAVGGTEKKATPRKEQGEREGKEKTREGDEAESIPSNRQTVSNERWVADRTA</sequence>
<evidence type="ECO:0008006" key="5">
    <source>
        <dbReference type="Google" id="ProtNLM"/>
    </source>
</evidence>
<protein>
    <recommendedName>
        <fullName evidence="5">Secreted protein</fullName>
    </recommendedName>
</protein>
<comment type="caution">
    <text evidence="3">The sequence shown here is derived from an EMBL/GenBank/DDBJ whole genome shotgun (WGS) entry which is preliminary data.</text>
</comment>
<name>A0AAV4XIN3_CAEEX</name>
<feature type="signal peptide" evidence="2">
    <location>
        <begin position="1"/>
        <end position="22"/>
    </location>
</feature>
<feature type="region of interest" description="Disordered" evidence="1">
    <location>
        <begin position="39"/>
        <end position="88"/>
    </location>
</feature>
<keyword evidence="2" id="KW-0732">Signal</keyword>
<dbReference type="AlphaFoldDB" id="A0AAV4XIN3"/>
<feature type="compositionally biased region" description="Basic and acidic residues" evidence="1">
    <location>
        <begin position="42"/>
        <end position="64"/>
    </location>
</feature>
<feature type="compositionally biased region" description="Polar residues" evidence="1">
    <location>
        <begin position="70"/>
        <end position="79"/>
    </location>
</feature>
<accession>A0AAV4XIN3</accession>
<gene>
    <name evidence="3" type="ORF">CEXT_193621</name>
</gene>
<reference evidence="3 4" key="1">
    <citation type="submission" date="2021-06" db="EMBL/GenBank/DDBJ databases">
        <title>Caerostris extrusa draft genome.</title>
        <authorList>
            <person name="Kono N."/>
            <person name="Arakawa K."/>
        </authorList>
    </citation>
    <scope>NUCLEOTIDE SEQUENCE [LARGE SCALE GENOMIC DNA]</scope>
</reference>
<keyword evidence="4" id="KW-1185">Reference proteome</keyword>
<feature type="chain" id="PRO_5043450377" description="Secreted protein" evidence="2">
    <location>
        <begin position="23"/>
        <end position="88"/>
    </location>
</feature>
<dbReference type="EMBL" id="BPLR01017857">
    <property type="protein sequence ID" value="GIY94992.1"/>
    <property type="molecule type" value="Genomic_DNA"/>
</dbReference>
<proteinExistence type="predicted"/>
<evidence type="ECO:0000313" key="3">
    <source>
        <dbReference type="EMBL" id="GIY94992.1"/>
    </source>
</evidence>